<evidence type="ECO:0000256" key="6">
    <source>
        <dbReference type="ARBA" id="ARBA00022840"/>
    </source>
</evidence>
<evidence type="ECO:0000256" key="3">
    <source>
        <dbReference type="ARBA" id="ARBA00022737"/>
    </source>
</evidence>
<protein>
    <submittedName>
        <fullName evidence="10">Uncharacterized protein</fullName>
    </submittedName>
</protein>
<dbReference type="Gene3D" id="1.20.5.4130">
    <property type="match status" value="1"/>
</dbReference>
<organism evidence="10">
    <name type="scientific">Spirodela intermedia</name>
    <name type="common">Intermediate duckweed</name>
    <dbReference type="NCBI Taxonomy" id="51605"/>
    <lineage>
        <taxon>Eukaryota</taxon>
        <taxon>Viridiplantae</taxon>
        <taxon>Streptophyta</taxon>
        <taxon>Embryophyta</taxon>
        <taxon>Tracheophyta</taxon>
        <taxon>Spermatophyta</taxon>
        <taxon>Magnoliopsida</taxon>
        <taxon>Liliopsida</taxon>
        <taxon>Araceae</taxon>
        <taxon>Lemnoideae</taxon>
        <taxon>Spirodela</taxon>
    </lineage>
</organism>
<dbReference type="GO" id="GO:0043531">
    <property type="term" value="F:ADP binding"/>
    <property type="evidence" value="ECO:0007669"/>
    <property type="project" value="InterPro"/>
</dbReference>
<dbReference type="Pfam" id="PF00931">
    <property type="entry name" value="NB-ARC"/>
    <property type="match status" value="1"/>
</dbReference>
<feature type="domain" description="NB-ARC" evidence="8">
    <location>
        <begin position="187"/>
        <end position="251"/>
    </location>
</feature>
<dbReference type="EMBL" id="CACRZD030000009">
    <property type="protein sequence ID" value="CAA6665998.1"/>
    <property type="molecule type" value="Genomic_DNA"/>
</dbReference>
<evidence type="ECO:0000259" key="8">
    <source>
        <dbReference type="Pfam" id="PF00931"/>
    </source>
</evidence>
<dbReference type="AlphaFoldDB" id="A0A7I8J6W9"/>
<comment type="similarity">
    <text evidence="1">Belongs to the disease resistance NB-LRR family.</text>
</comment>
<accession>A0A7I8J6W9</accession>
<keyword evidence="3" id="KW-0677">Repeat</keyword>
<name>A0A7I8J6W9_SPIIN</name>
<evidence type="ECO:0000313" key="10">
    <source>
        <dbReference type="EMBL" id="CAA2626698.1"/>
    </source>
</evidence>
<evidence type="ECO:0000259" key="9">
    <source>
        <dbReference type="Pfam" id="PF18052"/>
    </source>
</evidence>
<dbReference type="EMBL" id="LR743596">
    <property type="protein sequence ID" value="CAA2626698.1"/>
    <property type="molecule type" value="Genomic_DNA"/>
</dbReference>
<evidence type="ECO:0000256" key="1">
    <source>
        <dbReference type="ARBA" id="ARBA00008894"/>
    </source>
</evidence>
<proteinExistence type="inferred from homology"/>
<evidence type="ECO:0000256" key="4">
    <source>
        <dbReference type="ARBA" id="ARBA00022741"/>
    </source>
</evidence>
<dbReference type="GO" id="GO:0005524">
    <property type="term" value="F:ATP binding"/>
    <property type="evidence" value="ECO:0007669"/>
    <property type="project" value="UniProtKB-KW"/>
</dbReference>
<dbReference type="PANTHER" id="PTHR36766:SF70">
    <property type="entry name" value="DISEASE RESISTANCE PROTEIN RGA4"/>
    <property type="match status" value="1"/>
</dbReference>
<feature type="coiled-coil region" evidence="7">
    <location>
        <begin position="19"/>
        <end position="53"/>
    </location>
</feature>
<evidence type="ECO:0000313" key="11">
    <source>
        <dbReference type="Proteomes" id="UP001189122"/>
    </source>
</evidence>
<feature type="coiled-coil region" evidence="7">
    <location>
        <begin position="118"/>
        <end position="145"/>
    </location>
</feature>
<evidence type="ECO:0000256" key="2">
    <source>
        <dbReference type="ARBA" id="ARBA00022614"/>
    </source>
</evidence>
<dbReference type="Pfam" id="PF18052">
    <property type="entry name" value="Rx_N"/>
    <property type="match status" value="1"/>
</dbReference>
<reference evidence="10 11" key="1">
    <citation type="submission" date="2019-12" db="EMBL/GenBank/DDBJ databases">
        <authorList>
            <person name="Scholz U."/>
            <person name="Mascher M."/>
            <person name="Fiebig A."/>
        </authorList>
    </citation>
    <scope>NUCLEOTIDE SEQUENCE</scope>
</reference>
<dbReference type="InterPro" id="IPR038005">
    <property type="entry name" value="RX-like_CC"/>
</dbReference>
<dbReference type="InterPro" id="IPR027417">
    <property type="entry name" value="P-loop_NTPase"/>
</dbReference>
<keyword evidence="5" id="KW-0611">Plant defense</keyword>
<gene>
    <name evidence="10" type="ORF">SI7747_09012387</name>
</gene>
<dbReference type="Proteomes" id="UP001189122">
    <property type="component" value="Unassembled WGS sequence"/>
</dbReference>
<evidence type="ECO:0000256" key="5">
    <source>
        <dbReference type="ARBA" id="ARBA00022821"/>
    </source>
</evidence>
<dbReference type="GO" id="GO:0006952">
    <property type="term" value="P:defense response"/>
    <property type="evidence" value="ECO:0007669"/>
    <property type="project" value="UniProtKB-KW"/>
</dbReference>
<keyword evidence="4" id="KW-0547">Nucleotide-binding</keyword>
<feature type="domain" description="Disease resistance N-terminal" evidence="9">
    <location>
        <begin position="11"/>
        <end position="87"/>
    </location>
</feature>
<dbReference type="InterPro" id="IPR002182">
    <property type="entry name" value="NB-ARC"/>
</dbReference>
<evidence type="ECO:0000256" key="7">
    <source>
        <dbReference type="SAM" id="Coils"/>
    </source>
</evidence>
<sequence>MAAPLLSIIPLFLEKLNNLKLEKVTLRGLRSALEELEKKIKEIRHFVPDAETQAFNNEYTRLWLKALKDAVYDADDILDDCAIAGEMVSVQPETSSSTNAVRPRFFSPLFFTSQIGFQHKMEMRIKNINSRLEKISKEKAELHMTPTDDDFSTTENSFQTSSLLHPEITWSALELQLKKLLRLLATFGDENEGQLIAITGMGGIGKTTLAKITFNDRFIEASFHIKIWICVSKYFKKIRILKEIIAQAGGNPRMVTVKNSWSRSLAVLSKTRKFFLFWMPSGPQRSGKSYSESPCKAPLLAPGC</sequence>
<keyword evidence="11" id="KW-1185">Reference proteome</keyword>
<dbReference type="SUPFAM" id="SSF52540">
    <property type="entry name" value="P-loop containing nucleoside triphosphate hydrolases"/>
    <property type="match status" value="1"/>
</dbReference>
<dbReference type="Gene3D" id="3.40.50.300">
    <property type="entry name" value="P-loop containing nucleotide triphosphate hydrolases"/>
    <property type="match status" value="1"/>
</dbReference>
<keyword evidence="6" id="KW-0067">ATP-binding</keyword>
<keyword evidence="7" id="KW-0175">Coiled coil</keyword>
<dbReference type="InterPro" id="IPR041118">
    <property type="entry name" value="Rx_N"/>
</dbReference>
<keyword evidence="2" id="KW-0433">Leucine-rich repeat</keyword>
<dbReference type="CDD" id="cd14798">
    <property type="entry name" value="RX-CC_like"/>
    <property type="match status" value="1"/>
</dbReference>
<dbReference type="PANTHER" id="PTHR36766">
    <property type="entry name" value="PLANT BROAD-SPECTRUM MILDEW RESISTANCE PROTEIN RPW8"/>
    <property type="match status" value="1"/>
</dbReference>